<reference evidence="1 2" key="1">
    <citation type="submission" date="2014-05" db="EMBL/GenBank/DDBJ databases">
        <title>Genome Sequence of Flavobacterium sp. EM1321.</title>
        <authorList>
            <person name="Shin S.-K."/>
            <person name="Yi H."/>
        </authorList>
    </citation>
    <scope>NUCLEOTIDE SEQUENCE [LARGE SCALE GENOMIC DNA]</scope>
    <source>
        <strain evidence="1 2">EM1321</strain>
    </source>
</reference>
<organism evidence="1 2">
    <name type="scientific">Flavobacterium seoulense</name>
    <dbReference type="NCBI Taxonomy" id="1492738"/>
    <lineage>
        <taxon>Bacteria</taxon>
        <taxon>Pseudomonadati</taxon>
        <taxon>Bacteroidota</taxon>
        <taxon>Flavobacteriia</taxon>
        <taxon>Flavobacteriales</taxon>
        <taxon>Flavobacteriaceae</taxon>
        <taxon>Flavobacterium</taxon>
    </lineage>
</organism>
<comment type="caution">
    <text evidence="1">The sequence shown here is derived from an EMBL/GenBank/DDBJ whole genome shotgun (WGS) entry which is preliminary data.</text>
</comment>
<keyword evidence="2" id="KW-1185">Reference proteome</keyword>
<evidence type="ECO:0000313" key="2">
    <source>
        <dbReference type="Proteomes" id="UP000027064"/>
    </source>
</evidence>
<name>A0A066WIZ6_9FLAO</name>
<dbReference type="Proteomes" id="UP000027064">
    <property type="component" value="Unassembled WGS sequence"/>
</dbReference>
<accession>A0A066WIZ6</accession>
<evidence type="ECO:0000313" key="1">
    <source>
        <dbReference type="EMBL" id="KDN53972.1"/>
    </source>
</evidence>
<proteinExistence type="predicted"/>
<sequence length="45" mass="5512">MAKKVVVIQLLLFFNQFYKYFLLITIQFSLNTNYNYKLLLHLIQI</sequence>
<dbReference type="STRING" id="1492738.FEM21_29100"/>
<gene>
    <name evidence="1" type="ORF">FEM21_29100</name>
</gene>
<dbReference type="AlphaFoldDB" id="A0A066WIZ6"/>
<protein>
    <submittedName>
        <fullName evidence="1">Uncharacterized protein</fullName>
    </submittedName>
</protein>
<dbReference type="EMBL" id="JNCA01000030">
    <property type="protein sequence ID" value="KDN53972.1"/>
    <property type="molecule type" value="Genomic_DNA"/>
</dbReference>